<dbReference type="GO" id="GO:0006226">
    <property type="term" value="P:dUMP biosynthetic process"/>
    <property type="evidence" value="ECO:0007669"/>
    <property type="project" value="InterPro"/>
</dbReference>
<evidence type="ECO:0000256" key="4">
    <source>
        <dbReference type="ARBA" id="ARBA00023080"/>
    </source>
</evidence>
<name>A0A0G4B6C7_9BACT</name>
<dbReference type="InterPro" id="IPR036157">
    <property type="entry name" value="dUTPase-like_sf"/>
</dbReference>
<protein>
    <recommendedName>
        <fullName evidence="2">dUTP diphosphatase</fullName>
        <ecNumber evidence="2">3.6.1.23</ecNumber>
    </recommendedName>
</protein>
<evidence type="ECO:0000256" key="5">
    <source>
        <dbReference type="ARBA" id="ARBA00047686"/>
    </source>
</evidence>
<dbReference type="PATRIC" id="fig|1618337.4.peg.775"/>
<reference evidence="7 8" key="1">
    <citation type="journal article" date="2015" name="Nature">
        <title>rRNA introns, odd ribosomes, and small enigmatic genomes across a large radiation of phyla.</title>
        <authorList>
            <person name="Brown C.T."/>
            <person name="Hug L.A."/>
            <person name="Thomas B.C."/>
            <person name="Sharon I."/>
            <person name="Castelle C.J."/>
            <person name="Singh A."/>
            <person name="Wilkins M.J."/>
            <person name="Williams K.H."/>
            <person name="Banfield J.F."/>
        </authorList>
    </citation>
    <scope>NUCLEOTIDE SEQUENCE [LARGE SCALE GENOMIC DNA]</scope>
</reference>
<comment type="catalytic activity">
    <reaction evidence="5">
        <text>dUTP + H2O = dUMP + diphosphate + H(+)</text>
        <dbReference type="Rhea" id="RHEA:10248"/>
        <dbReference type="ChEBI" id="CHEBI:15377"/>
        <dbReference type="ChEBI" id="CHEBI:15378"/>
        <dbReference type="ChEBI" id="CHEBI:33019"/>
        <dbReference type="ChEBI" id="CHEBI:61555"/>
        <dbReference type="ChEBI" id="CHEBI:246422"/>
        <dbReference type="EC" id="3.6.1.23"/>
    </reaction>
</comment>
<dbReference type="InterPro" id="IPR008181">
    <property type="entry name" value="dUTPase"/>
</dbReference>
<feature type="domain" description="dUTPase-like" evidence="6">
    <location>
        <begin position="12"/>
        <end position="139"/>
    </location>
</feature>
<comment type="similarity">
    <text evidence="1">Belongs to the dUTPase family.</text>
</comment>
<dbReference type="KEGG" id="bbgw:UT28_C0001G0787"/>
<dbReference type="NCBIfam" id="NF001862">
    <property type="entry name" value="PRK00601.1"/>
    <property type="match status" value="1"/>
</dbReference>
<dbReference type="PANTHER" id="PTHR11241">
    <property type="entry name" value="DEOXYURIDINE 5'-TRIPHOSPHATE NUCLEOTIDOHYDROLASE"/>
    <property type="match status" value="1"/>
</dbReference>
<dbReference type="AlphaFoldDB" id="A0A0G4B6C7"/>
<keyword evidence="3 7" id="KW-0378">Hydrolase</keyword>
<dbReference type="GO" id="GO:0000287">
    <property type="term" value="F:magnesium ion binding"/>
    <property type="evidence" value="ECO:0007669"/>
    <property type="project" value="InterPro"/>
</dbReference>
<keyword evidence="4" id="KW-0546">Nucleotide metabolism</keyword>
<proteinExistence type="inferred from homology"/>
<evidence type="ECO:0000259" key="6">
    <source>
        <dbReference type="Pfam" id="PF00692"/>
    </source>
</evidence>
<evidence type="ECO:0000256" key="1">
    <source>
        <dbReference type="ARBA" id="ARBA00006581"/>
    </source>
</evidence>
<evidence type="ECO:0000313" key="7">
    <source>
        <dbReference type="EMBL" id="AKM82567.1"/>
    </source>
</evidence>
<dbReference type="InterPro" id="IPR029054">
    <property type="entry name" value="dUTPase-like"/>
</dbReference>
<dbReference type="PANTHER" id="PTHR11241:SF0">
    <property type="entry name" value="DEOXYURIDINE 5'-TRIPHOSPHATE NUCLEOTIDOHYDROLASE"/>
    <property type="match status" value="1"/>
</dbReference>
<dbReference type="InterPro" id="IPR033704">
    <property type="entry name" value="dUTPase_trimeric"/>
</dbReference>
<dbReference type="Pfam" id="PF00692">
    <property type="entry name" value="dUTPase"/>
    <property type="match status" value="1"/>
</dbReference>
<evidence type="ECO:0000256" key="2">
    <source>
        <dbReference type="ARBA" id="ARBA00012379"/>
    </source>
</evidence>
<dbReference type="Gene3D" id="2.70.40.10">
    <property type="match status" value="1"/>
</dbReference>
<sequence length="141" mass="15667">MQIKFLKLNKDVKILSYAHPNDAGMDMFSVESKILQPFERYAFATGFALELPEDYVSLIWDKSGLAIKEGIHCLGGVIDAGYRGEYKVILINLSNKTYEINKGDKLAQLLIQPIITANIVEVKKLTKTSRGIGGFGSTGRR</sequence>
<dbReference type="Proteomes" id="UP000035648">
    <property type="component" value="Chromosome"/>
</dbReference>
<dbReference type="GO" id="GO:0004170">
    <property type="term" value="F:dUTP diphosphatase activity"/>
    <property type="evidence" value="ECO:0007669"/>
    <property type="project" value="UniProtKB-EC"/>
</dbReference>
<dbReference type="CDD" id="cd07557">
    <property type="entry name" value="trimeric_dUTPase"/>
    <property type="match status" value="1"/>
</dbReference>
<dbReference type="EC" id="3.6.1.23" evidence="2"/>
<evidence type="ECO:0000256" key="3">
    <source>
        <dbReference type="ARBA" id="ARBA00022801"/>
    </source>
</evidence>
<dbReference type="STRING" id="1618337.UT28_C0001G0787"/>
<dbReference type="SUPFAM" id="SSF51283">
    <property type="entry name" value="dUTPase-like"/>
    <property type="match status" value="1"/>
</dbReference>
<evidence type="ECO:0000313" key="8">
    <source>
        <dbReference type="Proteomes" id="UP000035648"/>
    </source>
</evidence>
<gene>
    <name evidence="7" type="ORF">UT28_C0001G0787</name>
</gene>
<organism evidence="7 8">
    <name type="scientific">Berkelbacteria bacterium GW2011_GWE1_39_12</name>
    <dbReference type="NCBI Taxonomy" id="1618337"/>
    <lineage>
        <taxon>Bacteria</taxon>
        <taxon>Candidatus Berkelbacteria</taxon>
    </lineage>
</organism>
<dbReference type="NCBIfam" id="TIGR00576">
    <property type="entry name" value="dut"/>
    <property type="match status" value="1"/>
</dbReference>
<dbReference type="EMBL" id="CP011213">
    <property type="protein sequence ID" value="AKM82567.1"/>
    <property type="molecule type" value="Genomic_DNA"/>
</dbReference>
<accession>A0A0G4B6C7</accession>
<dbReference type="GO" id="GO:0046081">
    <property type="term" value="P:dUTP catabolic process"/>
    <property type="evidence" value="ECO:0007669"/>
    <property type="project" value="InterPro"/>
</dbReference>